<dbReference type="KEGG" id="gac:GACE_2120"/>
<proteinExistence type="predicted"/>
<name>A0A0A7GJN7_GEOAI</name>
<protein>
    <submittedName>
        <fullName evidence="1">Uncharacterized protein</fullName>
    </submittedName>
</protein>
<dbReference type="Proteomes" id="UP000030624">
    <property type="component" value="Chromosome"/>
</dbReference>
<dbReference type="EMBL" id="CP009552">
    <property type="protein sequence ID" value="AIY91141.1"/>
    <property type="molecule type" value="Genomic_DNA"/>
</dbReference>
<accession>A0A0A7GJN7</accession>
<sequence length="52" mass="6046">MFFPTLIIIDKKVSAFSRNCLIQPYEMLLPSVTEKEVVQRNLNIAEFSTVRD</sequence>
<organism evidence="1 2">
    <name type="scientific">Geoglobus acetivorans</name>
    <dbReference type="NCBI Taxonomy" id="565033"/>
    <lineage>
        <taxon>Archaea</taxon>
        <taxon>Methanobacteriati</taxon>
        <taxon>Methanobacteriota</taxon>
        <taxon>Archaeoglobi</taxon>
        <taxon>Archaeoglobales</taxon>
        <taxon>Archaeoglobaceae</taxon>
        <taxon>Geoglobus</taxon>
    </lineage>
</organism>
<dbReference type="AlphaFoldDB" id="A0A0A7GJN7"/>
<dbReference type="STRING" id="565033.GACE_2120"/>
<evidence type="ECO:0000313" key="2">
    <source>
        <dbReference type="Proteomes" id="UP000030624"/>
    </source>
</evidence>
<dbReference type="HOGENOM" id="CLU_3075164_0_0_2"/>
<gene>
    <name evidence="1" type="ORF">GACE_2120</name>
</gene>
<reference evidence="1 2" key="1">
    <citation type="journal article" date="2015" name="Appl. Environ. Microbiol.">
        <title>The Geoglobus acetivorans genome: Fe(III) reduction, acetate utilization, autotrophic growth, and degradation of aromatic compounds in a hyperthermophilic archaeon.</title>
        <authorList>
            <person name="Mardanov A.V."/>
            <person name="Slododkina G.B."/>
            <person name="Slobodkin A.I."/>
            <person name="Beletsky A.V."/>
            <person name="Gavrilov S.N."/>
            <person name="Kublanov I.V."/>
            <person name="Bonch-Osmolovskaya E.A."/>
            <person name="Skryabin K.G."/>
            <person name="Ravin N.V."/>
        </authorList>
    </citation>
    <scope>NUCLEOTIDE SEQUENCE [LARGE SCALE GENOMIC DNA]</scope>
    <source>
        <strain evidence="1 2">SBH6</strain>
    </source>
</reference>
<evidence type="ECO:0000313" key="1">
    <source>
        <dbReference type="EMBL" id="AIY91141.1"/>
    </source>
</evidence>